<dbReference type="SUPFAM" id="SSF52540">
    <property type="entry name" value="P-loop containing nucleoside triphosphate hydrolases"/>
    <property type="match status" value="2"/>
</dbReference>
<feature type="domain" description="Helicase C-terminal" evidence="3">
    <location>
        <begin position="579"/>
        <end position="730"/>
    </location>
</feature>
<dbReference type="KEGG" id="ahal:FTX54_014985"/>
<dbReference type="PROSITE" id="PS51194">
    <property type="entry name" value="HELICASE_CTER"/>
    <property type="match status" value="1"/>
</dbReference>
<dbReference type="PANTHER" id="PTHR47396">
    <property type="entry name" value="TYPE I RESTRICTION ENZYME ECOKI R PROTEIN"/>
    <property type="match status" value="1"/>
</dbReference>
<dbReference type="GO" id="GO:0016787">
    <property type="term" value="F:hydrolase activity"/>
    <property type="evidence" value="ECO:0007669"/>
    <property type="project" value="InterPro"/>
</dbReference>
<dbReference type="InterPro" id="IPR027417">
    <property type="entry name" value="P-loop_NTPase"/>
</dbReference>
<reference evidence="4 5" key="1">
    <citation type="submission" date="2024-01" db="EMBL/GenBank/DDBJ databases">
        <title>Complete Genome Sequence of Alkalicoccus halolimnae BZ-SZ-XJ29T, a Moderately Halophilic Bacterium Isolated from a Salt Lake.</title>
        <authorList>
            <person name="Zhao B."/>
        </authorList>
    </citation>
    <scope>NUCLEOTIDE SEQUENCE [LARGE SCALE GENOMIC DNA]</scope>
    <source>
        <strain evidence="4 5">BZ-SZ-XJ29</strain>
    </source>
</reference>
<dbReference type="GO" id="GO:0005524">
    <property type="term" value="F:ATP binding"/>
    <property type="evidence" value="ECO:0007669"/>
    <property type="project" value="InterPro"/>
</dbReference>
<dbReference type="EMBL" id="CP144914">
    <property type="protein sequence ID" value="WWD79683.1"/>
    <property type="molecule type" value="Genomic_DNA"/>
</dbReference>
<protein>
    <submittedName>
        <fullName evidence="4">DEAD/DEAH box helicase family protein</fullName>
    </submittedName>
</protein>
<dbReference type="GO" id="GO:0003677">
    <property type="term" value="F:DNA binding"/>
    <property type="evidence" value="ECO:0007669"/>
    <property type="project" value="InterPro"/>
</dbReference>
<keyword evidence="5" id="KW-1185">Reference proteome</keyword>
<dbReference type="RefSeq" id="WP_187254526.1">
    <property type="nucleotide sequence ID" value="NZ_CP144914.1"/>
</dbReference>
<dbReference type="SMART" id="SM00487">
    <property type="entry name" value="DEXDc"/>
    <property type="match status" value="1"/>
</dbReference>
<dbReference type="AlphaFoldDB" id="A0AAJ8LSD3"/>
<keyword evidence="4" id="KW-0347">Helicase</keyword>
<dbReference type="PROSITE" id="PS51192">
    <property type="entry name" value="HELICASE_ATP_BIND_1"/>
    <property type="match status" value="1"/>
</dbReference>
<name>A0AAJ8LSD3_9BACI</name>
<evidence type="ECO:0000313" key="5">
    <source>
        <dbReference type="Proteomes" id="UP000321816"/>
    </source>
</evidence>
<sequence>MEYRLRELERENEELKKVNKKYRRLLEENGLLDDSSHKDRKKQLIANRIRIFRQLFRGREDVFARRFETKDGKTGYAPVKDHKSRQNAVVTDEMIFQHLSGVETLGIYPLTLSHGCYFLAADFDKQNAKKEAYAFYEACCRKGIPCALESSRSGEGLHAWIFFSEEVPARLARNLGAVLLKEACSILNQKKLISFDRFFPTQDEVKDKGVGNLIALPLQGEKRKQGTTVFINEKGQIIEDQWGYLERMEKYSLKKVEQVLYQNRAGEKPSTEVGKNVLVKNGIIIPESIVTNELKDTFVDMCSFHNPEYYKAKANRLSTDRMPSVIKGYEKVDGAYIFPRGKQEEILEAFGQVELKDKRSYGKPLDVAFLADLFPEQQSALEALETKNCGVLSAGTGFGKTVVAAALITRRRVSTLILVHRTQLIDQWKAKLTAFLNLDSKQIGQIGGGRNKATGLVDIATIQSVRNKPELLQYGQVIVDECHHISAYTFEEILKKTTAAYVHGLTATPKRKDGLHPLMFMQCGPVVYKTDAKNQAAVRSFHHILKPKRTSFAAGERSAVNLQDMYKCMMLDEERNEKIFNDILEAIDRKRSPLVLTERVAHLDLLVDRLEPFVKNIIVLSGRLSKKELTGQMKKLAEIPPDEERLIVATGKYIGEGFDDPRLDTLFLTMPISWKGSIEQYVGRLHRAYDGKESVEVYDYVDEKIEKLQKMYQKRLSGYKRLGYLLEEEAKKDQKQMKLF</sequence>
<dbReference type="Proteomes" id="UP000321816">
    <property type="component" value="Chromosome"/>
</dbReference>
<proteinExistence type="predicted"/>
<keyword evidence="4" id="KW-0067">ATP-binding</keyword>
<evidence type="ECO:0000259" key="3">
    <source>
        <dbReference type="PROSITE" id="PS51194"/>
    </source>
</evidence>
<feature type="coiled-coil region" evidence="1">
    <location>
        <begin position="1"/>
        <end position="28"/>
    </location>
</feature>
<dbReference type="CDD" id="cd17926">
    <property type="entry name" value="DEXHc_RE"/>
    <property type="match status" value="1"/>
</dbReference>
<gene>
    <name evidence="4" type="ORF">FTX54_014985</name>
</gene>
<dbReference type="InterPro" id="IPR001650">
    <property type="entry name" value="Helicase_C-like"/>
</dbReference>
<evidence type="ECO:0000313" key="4">
    <source>
        <dbReference type="EMBL" id="WWD79683.1"/>
    </source>
</evidence>
<dbReference type="GO" id="GO:0004386">
    <property type="term" value="F:helicase activity"/>
    <property type="evidence" value="ECO:0007669"/>
    <property type="project" value="UniProtKB-KW"/>
</dbReference>
<dbReference type="InterPro" id="IPR014001">
    <property type="entry name" value="Helicase_ATP-bd"/>
</dbReference>
<dbReference type="InterPro" id="IPR006935">
    <property type="entry name" value="Helicase/UvrB_N"/>
</dbReference>
<evidence type="ECO:0000256" key="1">
    <source>
        <dbReference type="SAM" id="Coils"/>
    </source>
</evidence>
<dbReference type="GO" id="GO:0005829">
    <property type="term" value="C:cytosol"/>
    <property type="evidence" value="ECO:0007669"/>
    <property type="project" value="TreeGrafter"/>
</dbReference>
<dbReference type="PANTHER" id="PTHR47396:SF1">
    <property type="entry name" value="ATP-DEPENDENT HELICASE IRC3-RELATED"/>
    <property type="match status" value="1"/>
</dbReference>
<accession>A0AAJ8LSD3</accession>
<keyword evidence="1" id="KW-0175">Coiled coil</keyword>
<dbReference type="Gene3D" id="3.40.50.300">
    <property type="entry name" value="P-loop containing nucleotide triphosphate hydrolases"/>
    <property type="match status" value="2"/>
</dbReference>
<dbReference type="InterPro" id="IPR050742">
    <property type="entry name" value="Helicase_Restrict-Modif_Enz"/>
</dbReference>
<dbReference type="Pfam" id="PF22548">
    <property type="entry name" value="AEP-TOTE"/>
    <property type="match status" value="1"/>
</dbReference>
<feature type="domain" description="Helicase ATP-binding" evidence="2">
    <location>
        <begin position="381"/>
        <end position="527"/>
    </location>
</feature>
<organism evidence="4 5">
    <name type="scientific">Alkalicoccus halolimnae</name>
    <dbReference type="NCBI Taxonomy" id="1667239"/>
    <lineage>
        <taxon>Bacteria</taxon>
        <taxon>Bacillati</taxon>
        <taxon>Bacillota</taxon>
        <taxon>Bacilli</taxon>
        <taxon>Bacillales</taxon>
        <taxon>Bacillaceae</taxon>
        <taxon>Alkalicoccus</taxon>
    </lineage>
</organism>
<dbReference type="CDD" id="cd18785">
    <property type="entry name" value="SF2_C"/>
    <property type="match status" value="1"/>
</dbReference>
<keyword evidence="4" id="KW-0547">Nucleotide-binding</keyword>
<dbReference type="InterPro" id="IPR054347">
    <property type="entry name" value="TOTE_primase"/>
</dbReference>
<dbReference type="Pfam" id="PF04851">
    <property type="entry name" value="ResIII"/>
    <property type="match status" value="1"/>
</dbReference>
<evidence type="ECO:0000259" key="2">
    <source>
        <dbReference type="PROSITE" id="PS51192"/>
    </source>
</evidence>
<keyword evidence="4" id="KW-0378">Hydrolase</keyword>